<reference evidence="3" key="1">
    <citation type="submission" date="2024-07" db="EMBL/GenBank/DDBJ databases">
        <authorList>
            <person name="Yu S.T."/>
        </authorList>
    </citation>
    <scope>NUCLEOTIDE SEQUENCE</scope>
    <source>
        <strain evidence="3">Y1</strain>
    </source>
</reference>
<dbReference type="SUPFAM" id="SSF109854">
    <property type="entry name" value="DinB/YfiT-like putative metalloenzymes"/>
    <property type="match status" value="1"/>
</dbReference>
<dbReference type="EMBL" id="CP163445">
    <property type="protein sequence ID" value="XDQ79559.1"/>
    <property type="molecule type" value="Genomic_DNA"/>
</dbReference>
<sequence length="195" mass="20657">MTVHPMHPFLARAAALAAGAAAAVPAGQPLDAPTPCTEFDTRALINHWVLYTGHGLEHRARRTELPGELIARDFAADADWRAAYAAQLERAVAAWEAPAAWEGEVDLGGSPVPAVGIARMLLLELVLHAWDVAVATGGQVAVDDELAALVREIAEENAELYRQYAGFAGAVALPEGACAWEHALAASGRDPRWKA</sequence>
<dbReference type="InterPro" id="IPR034660">
    <property type="entry name" value="DinB/YfiT-like"/>
</dbReference>
<evidence type="ECO:0000259" key="2">
    <source>
        <dbReference type="Pfam" id="PF11716"/>
    </source>
</evidence>
<proteinExistence type="predicted"/>
<feature type="chain" id="PRO_5044236553" evidence="1">
    <location>
        <begin position="23"/>
        <end position="195"/>
    </location>
</feature>
<dbReference type="InterPro" id="IPR017520">
    <property type="entry name" value="CHP03086"/>
</dbReference>
<dbReference type="RefSeq" id="WP_369183405.1">
    <property type="nucleotide sequence ID" value="NZ_CP163445.1"/>
</dbReference>
<gene>
    <name evidence="3" type="ORF">AB2U05_14370</name>
</gene>
<name>A0AB39TKD9_9ACTN</name>
<dbReference type="InterPro" id="IPR024344">
    <property type="entry name" value="MDMPI_metal-binding"/>
</dbReference>
<feature type="domain" description="Mycothiol-dependent maleylpyruvate isomerase metal-binding" evidence="2">
    <location>
        <begin position="13"/>
        <end position="133"/>
    </location>
</feature>
<protein>
    <submittedName>
        <fullName evidence="3">TIGR03086 family metal-binding protein</fullName>
    </submittedName>
</protein>
<evidence type="ECO:0000313" key="3">
    <source>
        <dbReference type="EMBL" id="XDQ79559.1"/>
    </source>
</evidence>
<keyword evidence="1" id="KW-0732">Signal</keyword>
<dbReference type="GO" id="GO:0046872">
    <property type="term" value="F:metal ion binding"/>
    <property type="evidence" value="ECO:0007669"/>
    <property type="project" value="InterPro"/>
</dbReference>
<dbReference type="NCBIfam" id="TIGR03086">
    <property type="entry name" value="TIGR03086 family metal-binding protein"/>
    <property type="match status" value="1"/>
</dbReference>
<accession>A0AB39TKD9</accession>
<feature type="signal peptide" evidence="1">
    <location>
        <begin position="1"/>
        <end position="22"/>
    </location>
</feature>
<organism evidence="3">
    <name type="scientific">Streptomyces sp. Y1</name>
    <dbReference type="NCBI Taxonomy" id="3238634"/>
    <lineage>
        <taxon>Bacteria</taxon>
        <taxon>Bacillati</taxon>
        <taxon>Actinomycetota</taxon>
        <taxon>Actinomycetes</taxon>
        <taxon>Kitasatosporales</taxon>
        <taxon>Streptomycetaceae</taxon>
        <taxon>Streptomyces</taxon>
    </lineage>
</organism>
<dbReference type="Pfam" id="PF11716">
    <property type="entry name" value="MDMPI_N"/>
    <property type="match status" value="1"/>
</dbReference>
<dbReference type="AlphaFoldDB" id="A0AB39TKD9"/>
<evidence type="ECO:0000256" key="1">
    <source>
        <dbReference type="SAM" id="SignalP"/>
    </source>
</evidence>